<dbReference type="SUPFAM" id="SSF51905">
    <property type="entry name" value="FAD/NAD(P)-binding domain"/>
    <property type="match status" value="2"/>
</dbReference>
<keyword evidence="5" id="KW-0521">NADP</keyword>
<protein>
    <recommendedName>
        <fullName evidence="8">Flavin-containing monooxygenase</fullName>
        <ecNumber evidence="8">1.-.-.-</ecNumber>
    </recommendedName>
</protein>
<dbReference type="FunFam" id="3.50.50.60:FF:000138">
    <property type="entry name" value="Flavin-containing monooxygenase"/>
    <property type="match status" value="1"/>
</dbReference>
<dbReference type="Proteomes" id="UP000694845">
    <property type="component" value="Unplaced"/>
</dbReference>
<comment type="similarity">
    <text evidence="2 8">Belongs to the FMO family.</text>
</comment>
<keyword evidence="4 8" id="KW-0274">FAD</keyword>
<dbReference type="AlphaFoldDB" id="A0A8B7ZRI3"/>
<accession>A0A8B7ZRI3</accession>
<gene>
    <name evidence="10" type="primary">LOC110988613</name>
</gene>
<evidence type="ECO:0000256" key="4">
    <source>
        <dbReference type="ARBA" id="ARBA00022827"/>
    </source>
</evidence>
<evidence type="ECO:0000313" key="10">
    <source>
        <dbReference type="RefSeq" id="XP_022108004.1"/>
    </source>
</evidence>
<dbReference type="KEGG" id="aplc:110988613"/>
<dbReference type="InterPro" id="IPR020946">
    <property type="entry name" value="Flavin_mOase-like"/>
</dbReference>
<evidence type="ECO:0000256" key="2">
    <source>
        <dbReference type="ARBA" id="ARBA00009183"/>
    </source>
</evidence>
<reference evidence="10" key="1">
    <citation type="submission" date="2025-08" db="UniProtKB">
        <authorList>
            <consortium name="RefSeq"/>
        </authorList>
    </citation>
    <scope>IDENTIFICATION</scope>
</reference>
<keyword evidence="3 8" id="KW-0285">Flavoprotein</keyword>
<evidence type="ECO:0000256" key="8">
    <source>
        <dbReference type="RuleBase" id="RU361177"/>
    </source>
</evidence>
<sequence>MAIKVAVIGGGVAGLCAARYLCAKSPDVFQAVVYEQSDQIGGTWVYTDTVGKDNYGQPVHSSMYRRLRTNLPKELMMYPGLPIMEGGKTSFIKHEEVLQYLNRYAATYDLHKCIQLRTRVEFVKPIVSCHKTTWEVTVRNVEDPDATPQVLEFDAVMVCNGQFAVPNYPVIPGLETFKGKVIHSHEYRHPEDFKGQSVVVLGGGLSGCDISVDLHSYVNKIYLSHHNSNLTRTVLPSNLKQVPDVALIEEGRFVFADGQRVEADSLILSTGYLYDFPFLAPECEVVVDRKRISPLYKHVLHTKFTSLSFMGMVWSICPFHVISSQVRFAMAVLDGTVTLPSTADMNSDSQRDYEYRRNELKFPHHYAHKLGPMQFHYNKELLQMAKVDEDDDAVKPIFEELYHKTHDLRLEDMANYKTHIFELSDDLKSWEMK</sequence>
<dbReference type="GO" id="GO:0050661">
    <property type="term" value="F:NADP binding"/>
    <property type="evidence" value="ECO:0007669"/>
    <property type="project" value="InterPro"/>
</dbReference>
<dbReference type="EC" id="1.-.-.-" evidence="8"/>
<dbReference type="GO" id="GO:0004499">
    <property type="term" value="F:N,N-dimethylaniline monooxygenase activity"/>
    <property type="evidence" value="ECO:0007669"/>
    <property type="project" value="InterPro"/>
</dbReference>
<dbReference type="GO" id="GO:0050660">
    <property type="term" value="F:flavin adenine dinucleotide binding"/>
    <property type="evidence" value="ECO:0007669"/>
    <property type="project" value="InterPro"/>
</dbReference>
<keyword evidence="9" id="KW-1185">Reference proteome</keyword>
<evidence type="ECO:0000313" key="9">
    <source>
        <dbReference type="Proteomes" id="UP000694845"/>
    </source>
</evidence>
<keyword evidence="7 8" id="KW-0503">Monooxygenase</keyword>
<evidence type="ECO:0000256" key="1">
    <source>
        <dbReference type="ARBA" id="ARBA00001974"/>
    </source>
</evidence>
<evidence type="ECO:0000256" key="7">
    <source>
        <dbReference type="ARBA" id="ARBA00023033"/>
    </source>
</evidence>
<name>A0A8B7ZRI3_ACAPL</name>
<dbReference type="PANTHER" id="PTHR23023">
    <property type="entry name" value="DIMETHYLANILINE MONOOXYGENASE"/>
    <property type="match status" value="1"/>
</dbReference>
<dbReference type="OMA" id="VEHWRDQ"/>
<evidence type="ECO:0000256" key="6">
    <source>
        <dbReference type="ARBA" id="ARBA00023002"/>
    </source>
</evidence>
<evidence type="ECO:0000256" key="5">
    <source>
        <dbReference type="ARBA" id="ARBA00022857"/>
    </source>
</evidence>
<dbReference type="Pfam" id="PF00743">
    <property type="entry name" value="FMO-like"/>
    <property type="match status" value="1"/>
</dbReference>
<dbReference type="OrthoDB" id="66881at2759"/>
<dbReference type="InterPro" id="IPR036188">
    <property type="entry name" value="FAD/NAD-bd_sf"/>
</dbReference>
<dbReference type="Gene3D" id="3.50.50.60">
    <property type="entry name" value="FAD/NAD(P)-binding domain"/>
    <property type="match status" value="2"/>
</dbReference>
<organism evidence="9 10">
    <name type="scientific">Acanthaster planci</name>
    <name type="common">Crown-of-thorns starfish</name>
    <dbReference type="NCBI Taxonomy" id="133434"/>
    <lineage>
        <taxon>Eukaryota</taxon>
        <taxon>Metazoa</taxon>
        <taxon>Echinodermata</taxon>
        <taxon>Eleutherozoa</taxon>
        <taxon>Asterozoa</taxon>
        <taxon>Asteroidea</taxon>
        <taxon>Valvatacea</taxon>
        <taxon>Valvatida</taxon>
        <taxon>Acanthasteridae</taxon>
        <taxon>Acanthaster</taxon>
    </lineage>
</organism>
<evidence type="ECO:0000256" key="3">
    <source>
        <dbReference type="ARBA" id="ARBA00022630"/>
    </source>
</evidence>
<dbReference type="PIRSF" id="PIRSF000332">
    <property type="entry name" value="FMO"/>
    <property type="match status" value="1"/>
</dbReference>
<dbReference type="PRINTS" id="PR00370">
    <property type="entry name" value="FMOXYGENASE"/>
</dbReference>
<dbReference type="GeneID" id="110988613"/>
<keyword evidence="6 8" id="KW-0560">Oxidoreductase</keyword>
<dbReference type="InterPro" id="IPR000960">
    <property type="entry name" value="Flavin_mOase"/>
</dbReference>
<dbReference type="InterPro" id="IPR050346">
    <property type="entry name" value="FMO-like"/>
</dbReference>
<proteinExistence type="inferred from homology"/>
<comment type="cofactor">
    <cofactor evidence="1 8">
        <name>FAD</name>
        <dbReference type="ChEBI" id="CHEBI:57692"/>
    </cofactor>
</comment>
<dbReference type="RefSeq" id="XP_022108004.1">
    <property type="nucleotide sequence ID" value="XM_022252312.1"/>
</dbReference>